<feature type="transmembrane region" description="Helical" evidence="9">
    <location>
        <begin position="69"/>
        <end position="93"/>
    </location>
</feature>
<dbReference type="GO" id="GO:0006954">
    <property type="term" value="P:inflammatory response"/>
    <property type="evidence" value="ECO:0007669"/>
    <property type="project" value="TreeGrafter"/>
</dbReference>
<reference evidence="11" key="1">
    <citation type="thesis" date="2020" institute="ProQuest LLC" country="789 East Eisenhower Parkway, Ann Arbor, MI, USA">
        <title>Comparative Genomics and Chromosome Evolution.</title>
        <authorList>
            <person name="Mudd A.B."/>
        </authorList>
    </citation>
    <scope>NUCLEOTIDE SEQUENCE</scope>
    <source>
        <strain evidence="11">HN-11 Male</strain>
        <tissue evidence="11">Kidney and liver</tissue>
    </source>
</reference>
<dbReference type="PROSITE" id="PS50262">
    <property type="entry name" value="G_PROTEIN_RECEP_F1_2"/>
    <property type="match status" value="1"/>
</dbReference>
<feature type="transmembrane region" description="Helical" evidence="9">
    <location>
        <begin position="105"/>
        <end position="126"/>
    </location>
</feature>
<keyword evidence="5 9" id="KW-0472">Membrane</keyword>
<evidence type="ECO:0000256" key="4">
    <source>
        <dbReference type="ARBA" id="ARBA00023040"/>
    </source>
</evidence>
<dbReference type="OrthoDB" id="9899005at2759"/>
<accession>A0A8J6BKR9</accession>
<organism evidence="11 12">
    <name type="scientific">Eleutherodactylus coqui</name>
    <name type="common">Puerto Rican coqui</name>
    <dbReference type="NCBI Taxonomy" id="57060"/>
    <lineage>
        <taxon>Eukaryota</taxon>
        <taxon>Metazoa</taxon>
        <taxon>Chordata</taxon>
        <taxon>Craniata</taxon>
        <taxon>Vertebrata</taxon>
        <taxon>Euteleostomi</taxon>
        <taxon>Amphibia</taxon>
        <taxon>Batrachia</taxon>
        <taxon>Anura</taxon>
        <taxon>Neobatrachia</taxon>
        <taxon>Hyloidea</taxon>
        <taxon>Eleutherodactylidae</taxon>
        <taxon>Eleutherodactylinae</taxon>
        <taxon>Eleutherodactylus</taxon>
        <taxon>Eleutherodactylus</taxon>
    </lineage>
</organism>
<feature type="transmembrane region" description="Helical" evidence="9">
    <location>
        <begin position="37"/>
        <end position="62"/>
    </location>
</feature>
<comment type="caution">
    <text evidence="11">The sequence shown here is derived from an EMBL/GenBank/DDBJ whole genome shotgun (WGS) entry which is preliminary data.</text>
</comment>
<keyword evidence="7" id="KW-0807">Transducer</keyword>
<comment type="subcellular location">
    <subcellularLocation>
        <location evidence="1">Membrane</location>
        <topology evidence="1">Multi-pass membrane protein</topology>
    </subcellularLocation>
</comment>
<dbReference type="PRINTS" id="PR00237">
    <property type="entry name" value="GPCRRHODOPSN"/>
</dbReference>
<dbReference type="SUPFAM" id="SSF81321">
    <property type="entry name" value="Family A G protein-coupled receptor-like"/>
    <property type="match status" value="1"/>
</dbReference>
<sequence length="362" mass="41949">MDRKILENLCYLNWDIYKSPELRALLQNYAIVKYSSFILSIITCIIGLPANIIVIFVTGFLMKKNKYKIWFLNLALADFTFLLIQPFYAVSFLKGWPYGSSLCKLYFFITFLNMYAGIYILIALNIDRALSVAKPIWHKMFLSKKFCWSVCAAIWVSSAICSIPVIIYSDVQGPSEYGHCFLSFNHHHHYKSVESSSNYSLVSALLPVQRDLCRNISNNIEMSAEVESAIAKWKDEPFVILHLIVPYVVFGYIIPLCVILFSNIIIAFHVKNLKMAATSRLYRVVIVAIMGFFCVRTPFVCACIIYWVYLHTLQFTLAYKLYLFYQLLYYISFTNSLLNPVVYVLVGKQVKSELMNFLRKTW</sequence>
<dbReference type="GO" id="GO:0007200">
    <property type="term" value="P:phospholipase C-activating G protein-coupled receptor signaling pathway"/>
    <property type="evidence" value="ECO:0007669"/>
    <property type="project" value="TreeGrafter"/>
</dbReference>
<feature type="transmembrane region" description="Helical" evidence="9">
    <location>
        <begin position="281"/>
        <end position="307"/>
    </location>
</feature>
<evidence type="ECO:0000313" key="12">
    <source>
        <dbReference type="Proteomes" id="UP000770717"/>
    </source>
</evidence>
<feature type="transmembrane region" description="Helical" evidence="9">
    <location>
        <begin position="244"/>
        <end position="269"/>
    </location>
</feature>
<dbReference type="PANTHER" id="PTHR24225:SF76">
    <property type="entry name" value="CHEMOKINE-LIKE RECEPTOR 1"/>
    <property type="match status" value="1"/>
</dbReference>
<keyword evidence="4" id="KW-0297">G-protein coupled receptor</keyword>
<dbReference type="EMBL" id="WNTK01003036">
    <property type="protein sequence ID" value="KAG9465455.1"/>
    <property type="molecule type" value="Genomic_DNA"/>
</dbReference>
<dbReference type="GO" id="GO:0007204">
    <property type="term" value="P:positive regulation of cytosolic calcium ion concentration"/>
    <property type="evidence" value="ECO:0007669"/>
    <property type="project" value="TreeGrafter"/>
</dbReference>
<evidence type="ECO:0000256" key="2">
    <source>
        <dbReference type="ARBA" id="ARBA00022692"/>
    </source>
</evidence>
<evidence type="ECO:0000259" key="10">
    <source>
        <dbReference type="PROSITE" id="PS50262"/>
    </source>
</evidence>
<feature type="domain" description="G-protein coupled receptors family 1 profile" evidence="10">
    <location>
        <begin position="50"/>
        <end position="343"/>
    </location>
</feature>
<proteinExistence type="inferred from homology"/>
<gene>
    <name evidence="11" type="ORF">GDO78_018336</name>
</gene>
<dbReference type="GO" id="GO:0005886">
    <property type="term" value="C:plasma membrane"/>
    <property type="evidence" value="ECO:0007669"/>
    <property type="project" value="TreeGrafter"/>
</dbReference>
<dbReference type="GO" id="GO:0004875">
    <property type="term" value="F:complement receptor activity"/>
    <property type="evidence" value="ECO:0007669"/>
    <property type="project" value="TreeGrafter"/>
</dbReference>
<evidence type="ECO:0000256" key="8">
    <source>
        <dbReference type="ARBA" id="ARBA00025736"/>
    </source>
</evidence>
<evidence type="ECO:0000256" key="9">
    <source>
        <dbReference type="SAM" id="Phobius"/>
    </source>
</evidence>
<evidence type="ECO:0000313" key="11">
    <source>
        <dbReference type="EMBL" id="KAG9465455.1"/>
    </source>
</evidence>
<dbReference type="AlphaFoldDB" id="A0A8J6BKR9"/>
<dbReference type="Gene3D" id="1.20.1070.10">
    <property type="entry name" value="Rhodopsin 7-helix transmembrane proteins"/>
    <property type="match status" value="2"/>
</dbReference>
<dbReference type="Pfam" id="PF00001">
    <property type="entry name" value="7tm_1"/>
    <property type="match status" value="1"/>
</dbReference>
<keyword evidence="2 9" id="KW-0812">Transmembrane</keyword>
<evidence type="ECO:0000256" key="1">
    <source>
        <dbReference type="ARBA" id="ARBA00004141"/>
    </source>
</evidence>
<feature type="transmembrane region" description="Helical" evidence="9">
    <location>
        <begin position="327"/>
        <end position="346"/>
    </location>
</feature>
<protein>
    <recommendedName>
        <fullName evidence="10">G-protein coupled receptors family 1 profile domain-containing protein</fullName>
    </recommendedName>
</protein>
<name>A0A8J6BKR9_ELECQ</name>
<keyword evidence="3 9" id="KW-1133">Transmembrane helix</keyword>
<dbReference type="Proteomes" id="UP000770717">
    <property type="component" value="Unassembled WGS sequence"/>
</dbReference>
<dbReference type="InterPro" id="IPR000276">
    <property type="entry name" value="GPCR_Rhodpsn"/>
</dbReference>
<feature type="transmembrane region" description="Helical" evidence="9">
    <location>
        <begin position="146"/>
        <end position="168"/>
    </location>
</feature>
<evidence type="ECO:0000256" key="6">
    <source>
        <dbReference type="ARBA" id="ARBA00023170"/>
    </source>
</evidence>
<evidence type="ECO:0000256" key="7">
    <source>
        <dbReference type="ARBA" id="ARBA00023224"/>
    </source>
</evidence>
<keyword evidence="12" id="KW-1185">Reference proteome</keyword>
<dbReference type="PANTHER" id="PTHR24225">
    <property type="entry name" value="CHEMOTACTIC RECEPTOR"/>
    <property type="match status" value="1"/>
</dbReference>
<dbReference type="InterPro" id="IPR017452">
    <property type="entry name" value="GPCR_Rhodpsn_7TM"/>
</dbReference>
<evidence type="ECO:0000256" key="5">
    <source>
        <dbReference type="ARBA" id="ARBA00023136"/>
    </source>
</evidence>
<dbReference type="InterPro" id="IPR000826">
    <property type="entry name" value="Formyl_rcpt-rel"/>
</dbReference>
<comment type="similarity">
    <text evidence="8">Belongs to the chemokine-like receptor (CMKLR) family.</text>
</comment>
<keyword evidence="6" id="KW-0675">Receptor</keyword>
<evidence type="ECO:0000256" key="3">
    <source>
        <dbReference type="ARBA" id="ARBA00022989"/>
    </source>
</evidence>
<dbReference type="GO" id="GO:0004930">
    <property type="term" value="F:G protein-coupled receptor activity"/>
    <property type="evidence" value="ECO:0007669"/>
    <property type="project" value="UniProtKB-KW"/>
</dbReference>